<dbReference type="STRING" id="304371.MCP_1276"/>
<name>D1YY26_METPS</name>
<dbReference type="InParanoid" id="D1YY26"/>
<dbReference type="GeneID" id="8681252"/>
<gene>
    <name evidence="2" type="ordered locus">MCP_1276</name>
</gene>
<reference evidence="2 3" key="2">
    <citation type="journal article" date="2008" name="Int. J. Syst. Evol. Microbiol.">
        <title>Methanocella paludicola gen. nov., sp. nov., a methane-producing archaeon, the first isolate of the lineage 'Rice Cluster I', and proposal of the new archaeal order Methanocellales ord. nov.</title>
        <authorList>
            <person name="Sakai S."/>
            <person name="Imachi H."/>
            <person name="Hanada S."/>
            <person name="Ohashi A."/>
            <person name="Harada H."/>
            <person name="Kamagata Y."/>
        </authorList>
    </citation>
    <scope>NUCLEOTIDE SEQUENCE [LARGE SCALE GENOMIC DNA]</scope>
    <source>
        <strain evidence="3">DSM 17711 / JCM 13418 / NBRC 101707 / SANAE</strain>
    </source>
</reference>
<feature type="compositionally biased region" description="Polar residues" evidence="1">
    <location>
        <begin position="33"/>
        <end position="64"/>
    </location>
</feature>
<proteinExistence type="predicted"/>
<reference evidence="3" key="3">
    <citation type="journal article" date="2011" name="PLoS ONE">
        <title>Genome sequence of a mesophilic hydrogenotrophic methanogen Methanocella paludicola, the first cultivated representative of the order Methanocellales.</title>
        <authorList>
            <person name="Sakai S."/>
            <person name="Takaki Y."/>
            <person name="Shimamura S."/>
            <person name="Sekine M."/>
            <person name="Tajima T."/>
            <person name="Kosugi H."/>
            <person name="Ichikawa N."/>
            <person name="Tasumi E."/>
            <person name="Hiraki A.T."/>
            <person name="Shimizu A."/>
            <person name="Kato Y."/>
            <person name="Nishiko R."/>
            <person name="Mori K."/>
            <person name="Fujita N."/>
            <person name="Imachi H."/>
            <person name="Takai K."/>
        </authorList>
    </citation>
    <scope>NUCLEOTIDE SEQUENCE [LARGE SCALE GENOMIC DNA]</scope>
    <source>
        <strain evidence="3">DSM 17711 / JCM 13418 / NBRC 101707 / SANAE</strain>
    </source>
</reference>
<organism evidence="2 3">
    <name type="scientific">Methanocella paludicola (strain DSM 17711 / JCM 13418 / NBRC 101707 / SANAE)</name>
    <dbReference type="NCBI Taxonomy" id="304371"/>
    <lineage>
        <taxon>Archaea</taxon>
        <taxon>Methanobacteriati</taxon>
        <taxon>Methanobacteriota</taxon>
        <taxon>Stenosarchaea group</taxon>
        <taxon>Methanomicrobia</taxon>
        <taxon>Methanocellales</taxon>
        <taxon>Methanocellaceae</taxon>
        <taxon>Methanocella</taxon>
    </lineage>
</organism>
<dbReference type="KEGG" id="mpd:MCP_1276"/>
<dbReference type="eggNOG" id="arCOG12540">
    <property type="taxonomic scope" value="Archaea"/>
</dbReference>
<keyword evidence="3" id="KW-1185">Reference proteome</keyword>
<sequence>MRGLTVTFILLAIATMLVYAAVPALASNNHTPTTGYGSNIQPGSQPDAQNTQAPPGQPNDNGNQYGSGGPENNGQAGYGNLSRMNFSGLSYGEWQKWASTYRSGPKYNYSFSISGADGLTGKNASMNGQKWFNESWGSGHSDVSKKIARLRITTLLREMDMLKLMVNGSGLSTNEQAAIARGIDSNVQWLNSMDQEIQAANDMKSLGQAIAKAEPALAMIRSEVKANAGLMACKNMDARIEIAMNVSDMINEKALGLTAEEKAWYAQELAGYDQHIYDVCRYQVNAREAFGKYSETRDDAYYIDGLRQIELAQNELYQAFDILGDIFDRM</sequence>
<dbReference type="AlphaFoldDB" id="D1YY26"/>
<evidence type="ECO:0000313" key="2">
    <source>
        <dbReference type="EMBL" id="BAI61348.1"/>
    </source>
</evidence>
<evidence type="ECO:0000313" key="3">
    <source>
        <dbReference type="Proteomes" id="UP000001882"/>
    </source>
</evidence>
<feature type="region of interest" description="Disordered" evidence="1">
    <location>
        <begin position="33"/>
        <end position="79"/>
    </location>
</feature>
<dbReference type="EMBL" id="AP011532">
    <property type="protein sequence ID" value="BAI61348.1"/>
    <property type="molecule type" value="Genomic_DNA"/>
</dbReference>
<dbReference type="Proteomes" id="UP000001882">
    <property type="component" value="Chromosome"/>
</dbReference>
<reference evidence="2 3" key="1">
    <citation type="journal article" date="2007" name="Appl. Environ. Microbiol.">
        <title>Isolation of key methanogens for global methane emission from rice paddy fields: a novel isolate affiliated with the clone cluster rice cluster I.</title>
        <authorList>
            <person name="Sakai S."/>
            <person name="Imachi H."/>
            <person name="Sekiguchi Y."/>
            <person name="Ohashi A."/>
            <person name="Harada H."/>
            <person name="Kamagata Y."/>
        </authorList>
    </citation>
    <scope>NUCLEOTIDE SEQUENCE [LARGE SCALE GENOMIC DNA]</scope>
    <source>
        <strain evidence="3">DSM 17711 / JCM 13418 / NBRC 101707 / SANAE</strain>
    </source>
</reference>
<accession>D1YY26</accession>
<protein>
    <submittedName>
        <fullName evidence="2">Uncharacterized protein</fullName>
    </submittedName>
</protein>
<dbReference type="RefSeq" id="WP_012900027.1">
    <property type="nucleotide sequence ID" value="NC_013665.1"/>
</dbReference>
<evidence type="ECO:0000256" key="1">
    <source>
        <dbReference type="SAM" id="MobiDB-lite"/>
    </source>
</evidence>